<dbReference type="Proteomes" id="UP000011058">
    <property type="component" value="Chromosome"/>
</dbReference>
<evidence type="ECO:0000313" key="2">
    <source>
        <dbReference type="EMBL" id="CCH02207.1"/>
    </source>
</evidence>
<dbReference type="STRING" id="1166018.FAES_4207"/>
<dbReference type="OrthoDB" id="9767994at2"/>
<dbReference type="RefSeq" id="WP_015333306.1">
    <property type="nucleotide sequence ID" value="NC_020054.1"/>
</dbReference>
<dbReference type="HOGENOM" id="CLU_013917_0_1_10"/>
<protein>
    <submittedName>
        <fullName evidence="2">Aldehyde oxidase and xanthine dehydrogenase molybdopterin binding protein</fullName>
    </submittedName>
</protein>
<dbReference type="SMART" id="SM01008">
    <property type="entry name" value="Ald_Xan_dh_C"/>
    <property type="match status" value="1"/>
</dbReference>
<evidence type="ECO:0000313" key="3">
    <source>
        <dbReference type="Proteomes" id="UP000011058"/>
    </source>
</evidence>
<reference evidence="2 3" key="1">
    <citation type="journal article" date="2012" name="J. Bacteriol.">
        <title>Genome Sequence of Fibrella aestuarina BUZ 2T, a Filamentous Marine Bacterium.</title>
        <authorList>
            <person name="Filippini M."/>
            <person name="Qi W."/>
            <person name="Blom J."/>
            <person name="Goesmann A."/>
            <person name="Smits T.H."/>
            <person name="Bagheri H.C."/>
        </authorList>
    </citation>
    <scope>NUCLEOTIDE SEQUENCE [LARGE SCALE GENOMIC DNA]</scope>
    <source>
        <strain evidence="3">BUZ 2T</strain>
    </source>
</reference>
<dbReference type="PANTHER" id="PTHR47495:SF3">
    <property type="entry name" value="BLR6219 PROTEIN"/>
    <property type="match status" value="1"/>
</dbReference>
<dbReference type="InterPro" id="IPR037165">
    <property type="entry name" value="AldOxase/xan_DH_Mopterin-bd_sf"/>
</dbReference>
<dbReference type="Gene3D" id="3.90.1170.50">
    <property type="entry name" value="Aldehyde oxidase/xanthine dehydrogenase, a/b hammerhead"/>
    <property type="match status" value="1"/>
</dbReference>
<organism evidence="2 3">
    <name type="scientific">Fibrella aestuarina BUZ 2</name>
    <dbReference type="NCBI Taxonomy" id="1166018"/>
    <lineage>
        <taxon>Bacteria</taxon>
        <taxon>Pseudomonadati</taxon>
        <taxon>Bacteroidota</taxon>
        <taxon>Cytophagia</taxon>
        <taxon>Cytophagales</taxon>
        <taxon>Spirosomataceae</taxon>
        <taxon>Fibrella</taxon>
    </lineage>
</organism>
<dbReference type="Pfam" id="PF02738">
    <property type="entry name" value="MoCoBD_1"/>
    <property type="match status" value="1"/>
</dbReference>
<dbReference type="Gene3D" id="3.30.365.10">
    <property type="entry name" value="Aldehyde oxidase/xanthine dehydrogenase, molybdopterin binding domain"/>
    <property type="match status" value="4"/>
</dbReference>
<dbReference type="InterPro" id="IPR046867">
    <property type="entry name" value="AldOxase/xan_DH_MoCoBD2"/>
</dbReference>
<dbReference type="PANTHER" id="PTHR47495">
    <property type="entry name" value="ALDEHYDE DEHYDROGENASE"/>
    <property type="match status" value="1"/>
</dbReference>
<dbReference type="AlphaFoldDB" id="I0KDK4"/>
<dbReference type="eggNOG" id="COG1529">
    <property type="taxonomic scope" value="Bacteria"/>
</dbReference>
<gene>
    <name evidence="2" type="ORF">FAES_4207</name>
</gene>
<keyword evidence="3" id="KW-1185">Reference proteome</keyword>
<dbReference type="InterPro" id="IPR008274">
    <property type="entry name" value="AldOxase/xan_DH_MoCoBD1"/>
</dbReference>
<dbReference type="GO" id="GO:0016491">
    <property type="term" value="F:oxidoreductase activity"/>
    <property type="evidence" value="ECO:0007669"/>
    <property type="project" value="InterPro"/>
</dbReference>
<name>I0KDK4_9BACT</name>
<dbReference type="Pfam" id="PF20256">
    <property type="entry name" value="MoCoBD_2"/>
    <property type="match status" value="2"/>
</dbReference>
<dbReference type="InterPro" id="IPR012368">
    <property type="entry name" value="OxRdtase_Mopterin-bd_su_IorB"/>
</dbReference>
<dbReference type="InterPro" id="IPR000674">
    <property type="entry name" value="Ald_Oxase/Xan_DH_a/b"/>
</dbReference>
<feature type="domain" description="Aldehyde oxidase/xanthine dehydrogenase a/b hammerhead" evidence="1">
    <location>
        <begin position="210"/>
        <end position="305"/>
    </location>
</feature>
<dbReference type="SUPFAM" id="SSF56003">
    <property type="entry name" value="Molybdenum cofactor-binding domain"/>
    <property type="match status" value="2"/>
</dbReference>
<dbReference type="PROSITE" id="PS51318">
    <property type="entry name" value="TAT"/>
    <property type="match status" value="1"/>
</dbReference>
<dbReference type="KEGG" id="fae:FAES_4207"/>
<dbReference type="InterPro" id="IPR052516">
    <property type="entry name" value="N-heterocyclic_Hydroxylase"/>
</dbReference>
<proteinExistence type="predicted"/>
<evidence type="ECO:0000259" key="1">
    <source>
        <dbReference type="SMART" id="SM01008"/>
    </source>
</evidence>
<dbReference type="InterPro" id="IPR006311">
    <property type="entry name" value="TAT_signal"/>
</dbReference>
<dbReference type="EMBL" id="HE796683">
    <property type="protein sequence ID" value="CCH02207.1"/>
    <property type="molecule type" value="Genomic_DNA"/>
</dbReference>
<accession>I0KDK4</accession>
<dbReference type="PIRSF" id="PIRSF036389">
    <property type="entry name" value="IOR_B"/>
    <property type="match status" value="1"/>
</dbReference>
<dbReference type="PATRIC" id="fig|1166018.3.peg.1162"/>
<sequence>MKTSNPALNRRSFLKASLLTGGGLMLNVSWLTSAKAADKLEALNLPPQWTQLNGYIQITPDNVIKLLCPNPEFGQNVMTSLPMMVAEELDADWSAVVVEMGPHDNAKLGPQFTGGSNSVRMYWKPLREAGAAARQMLCEAAAQTWNVPVGEITTKAGVLSHASGKSAKYGEMASKAATLPVPKGMKLKAPKDFSIVRTSKKNVEGEKIVTGKPLFGLDYRAEGMLIAMIQHPPAFGMKLKSFDAAQALKMPGIKDVFSLKLYPEGFEQGGFDTRTFNDLLVVVGKTTWEVMHARKKLVAQWEPAGEVKDTMMGRGGKREVSVPGGLETTTAQLEKMQELAAKPAQQLRKDGDPETAFKTAAQVIERTYNAPFLAHNCMEPMNFFAHVTPEKALLAGPLQAPGWAEPTLSKLLNLPADKIEIQMTRMGGGFGRRAYPQYLYEAALIAKQVKAPVKLMYTREDDMTYGIYRPMYTATYRAALDANKNLIAFHVKGGGIPEHPVHANRFPAGAVDNYLAEGWEIPSNITIGAFRAPRSNFNAAAEQSFLDEVAEAMGKDPIEFRLELLKRAKENPVGKNNEYDADRYASVLTLVRDKSGWNKPGNEKYNRGVAAYFCHNSYAAHVVDMVTRDGEPYVERVFSAMDCGIVVNPDAAKNMVQGAVVDGIGNAFYGALTHKNGAAEQSNFHNYRLIRHNEAPKQIEVHFVENDLDPTGLGEPPFPPVFGAVANALYKNRGKRFYNQPFKPELDKKIQG</sequence>